<organism evidence="3 4">
    <name type="scientific">Pseudonocardia alni</name>
    <name type="common">Amycolata alni</name>
    <dbReference type="NCBI Taxonomy" id="33907"/>
    <lineage>
        <taxon>Bacteria</taxon>
        <taxon>Bacillati</taxon>
        <taxon>Actinomycetota</taxon>
        <taxon>Actinomycetes</taxon>
        <taxon>Pseudonocardiales</taxon>
        <taxon>Pseudonocardiaceae</taxon>
        <taxon>Pseudonocardia</taxon>
    </lineage>
</organism>
<evidence type="ECO:0000256" key="1">
    <source>
        <dbReference type="SAM" id="Phobius"/>
    </source>
</evidence>
<reference evidence="3 4" key="1">
    <citation type="submission" date="2020-07" db="EMBL/GenBank/DDBJ databases">
        <title>Sequencing the genomes of 1000 actinobacteria strains.</title>
        <authorList>
            <person name="Klenk H.-P."/>
        </authorList>
    </citation>
    <scope>NUCLEOTIDE SEQUENCE [LARGE SCALE GENOMIC DNA]</scope>
    <source>
        <strain evidence="3 4">DSM 44749</strain>
    </source>
</reference>
<proteinExistence type="predicted"/>
<dbReference type="PANTHER" id="PTHR36933">
    <property type="entry name" value="SLL0788 PROTEIN"/>
    <property type="match status" value="1"/>
</dbReference>
<feature type="domain" description="DUF305" evidence="2">
    <location>
        <begin position="49"/>
        <end position="213"/>
    </location>
</feature>
<feature type="transmembrane region" description="Helical" evidence="1">
    <location>
        <begin position="15"/>
        <end position="34"/>
    </location>
</feature>
<dbReference type="PANTHER" id="PTHR36933:SF1">
    <property type="entry name" value="SLL0788 PROTEIN"/>
    <property type="match status" value="1"/>
</dbReference>
<dbReference type="Proteomes" id="UP000549695">
    <property type="component" value="Unassembled WGS sequence"/>
</dbReference>
<evidence type="ECO:0000259" key="2">
    <source>
        <dbReference type="Pfam" id="PF03713"/>
    </source>
</evidence>
<dbReference type="RefSeq" id="WP_179761934.1">
    <property type="nucleotide sequence ID" value="NZ_BAAAJZ010000003.1"/>
</dbReference>
<keyword evidence="1" id="KW-1133">Transmembrane helix</keyword>
<sequence>MTTPAEETPLWRNPITITLGVIALVAVLVAGFAVRGAFGPFVPEPGSVDVGFAQDMTVHHRQAVEMASWERDRATDPRVRQLAFDIETTQNQQVGRMQGWLGLWDAPSLPGGGHMAWMDDSAHAGMSGMSGTSGGVATMPGMASTADLARLRATPPGAALDVEFLQLMLRHHQGGVSMLEYARDHADTAEVRNLAGQMLFSQNSEADLMRGLLAERGAAPLPLS</sequence>
<dbReference type="InterPro" id="IPR012347">
    <property type="entry name" value="Ferritin-like"/>
</dbReference>
<comment type="caution">
    <text evidence="3">The sequence shown here is derived from an EMBL/GenBank/DDBJ whole genome shotgun (WGS) entry which is preliminary data.</text>
</comment>
<gene>
    <name evidence="3" type="ORF">HDA37_004128</name>
</gene>
<dbReference type="EMBL" id="JACCCZ010000001">
    <property type="protein sequence ID" value="NYG03843.1"/>
    <property type="molecule type" value="Genomic_DNA"/>
</dbReference>
<keyword evidence="4" id="KW-1185">Reference proteome</keyword>
<dbReference type="InterPro" id="IPR005183">
    <property type="entry name" value="DUF305_CopM-like"/>
</dbReference>
<keyword evidence="1" id="KW-0472">Membrane</keyword>
<dbReference type="Pfam" id="PF03713">
    <property type="entry name" value="DUF305"/>
    <property type="match status" value="1"/>
</dbReference>
<name>A0A852W4G1_PSEA5</name>
<evidence type="ECO:0000313" key="4">
    <source>
        <dbReference type="Proteomes" id="UP000549695"/>
    </source>
</evidence>
<keyword evidence="1" id="KW-0812">Transmembrane</keyword>
<evidence type="ECO:0000313" key="3">
    <source>
        <dbReference type="EMBL" id="NYG03843.1"/>
    </source>
</evidence>
<dbReference type="Gene3D" id="1.20.1260.10">
    <property type="match status" value="1"/>
</dbReference>
<accession>A0A852W4G1</accession>
<dbReference type="AlphaFoldDB" id="A0A852W4G1"/>
<dbReference type="GeneID" id="98053822"/>
<protein>
    <submittedName>
        <fullName evidence="3">Uncharacterized protein (DUF305 family)</fullName>
    </submittedName>
</protein>